<gene>
    <name evidence="2" type="ORF">GETHED_16680</name>
</gene>
<evidence type="ECO:0000313" key="2">
    <source>
        <dbReference type="EMBL" id="GLH67304.1"/>
    </source>
</evidence>
<dbReference type="InterPro" id="IPR012349">
    <property type="entry name" value="Split_barrel_FMN-bd"/>
</dbReference>
<dbReference type="EMBL" id="BSDC01000002">
    <property type="protein sequence ID" value="GLH67304.1"/>
    <property type="molecule type" value="Genomic_DNA"/>
</dbReference>
<dbReference type="Gene3D" id="2.30.110.10">
    <property type="entry name" value="Electron Transport, Fmn-binding Protein, Chain A"/>
    <property type="match status" value="1"/>
</dbReference>
<dbReference type="SUPFAM" id="SSF50475">
    <property type="entry name" value="FMN-binding split barrel"/>
    <property type="match status" value="1"/>
</dbReference>
<dbReference type="InterPro" id="IPR011576">
    <property type="entry name" value="Pyridox_Oxase_N"/>
</dbReference>
<protein>
    <submittedName>
        <fullName evidence="2">FMN-binding protein</fullName>
    </submittedName>
</protein>
<feature type="domain" description="Pyridoxamine 5'-phosphate oxidase N-terminal" evidence="1">
    <location>
        <begin position="3"/>
        <end position="109"/>
    </location>
</feature>
<dbReference type="Proteomes" id="UP001165044">
    <property type="component" value="Unassembled WGS sequence"/>
</dbReference>
<reference evidence="2" key="1">
    <citation type="journal article" date="2023" name="Antonie Van Leeuwenhoek">
        <title>Mesoterricola silvestris gen. nov., sp. nov., Mesoterricola sediminis sp. nov., Geothrix oryzae sp. nov., Geothrix edaphica sp. nov., Geothrix rubra sp. nov., and Geothrix limicola sp. nov., six novel members of Acidobacteriota isolated from soils.</title>
        <authorList>
            <person name="Itoh H."/>
            <person name="Sugisawa Y."/>
            <person name="Mise K."/>
            <person name="Xu Z."/>
            <person name="Kuniyasu M."/>
            <person name="Ushijima N."/>
            <person name="Kawano K."/>
            <person name="Kobayashi E."/>
            <person name="Shiratori Y."/>
            <person name="Masuda Y."/>
            <person name="Senoo K."/>
        </authorList>
    </citation>
    <scope>NUCLEOTIDE SEQUENCE</scope>
    <source>
        <strain evidence="2">Red802</strain>
    </source>
</reference>
<dbReference type="RefSeq" id="WP_285608354.1">
    <property type="nucleotide sequence ID" value="NZ_BSDC01000002.1"/>
</dbReference>
<proteinExistence type="predicted"/>
<evidence type="ECO:0000313" key="3">
    <source>
        <dbReference type="Proteomes" id="UP001165044"/>
    </source>
</evidence>
<comment type="caution">
    <text evidence="2">The sequence shown here is derived from an EMBL/GenBank/DDBJ whole genome shotgun (WGS) entry which is preliminary data.</text>
</comment>
<keyword evidence="3" id="KW-1185">Reference proteome</keyword>
<organism evidence="2 3">
    <name type="scientific">Geothrix edaphica</name>
    <dbReference type="NCBI Taxonomy" id="2927976"/>
    <lineage>
        <taxon>Bacteria</taxon>
        <taxon>Pseudomonadati</taxon>
        <taxon>Acidobacteriota</taxon>
        <taxon>Holophagae</taxon>
        <taxon>Holophagales</taxon>
        <taxon>Holophagaceae</taxon>
        <taxon>Geothrix</taxon>
    </lineage>
</organism>
<evidence type="ECO:0000259" key="1">
    <source>
        <dbReference type="Pfam" id="PF01243"/>
    </source>
</evidence>
<name>A0ABQ5PYW6_9BACT</name>
<sequence>MDIPEKMTQVLAKDGVVAIATLGQDGPHMVNTWNSYIRVMEDGRLLIPAGGMQRTEANLAFNDHVLVTLGSSKVAGLQGTGTGFLIKGRAAFITSGPDFEMLKARFAWARATLAITPESITQTL</sequence>
<accession>A0ABQ5PYW6</accession>
<dbReference type="Pfam" id="PF01243">
    <property type="entry name" value="PNPOx_N"/>
    <property type="match status" value="1"/>
</dbReference>